<keyword evidence="1" id="KW-0812">Transmembrane</keyword>
<name>A0ABU9Y3P9_9SPHN</name>
<protein>
    <submittedName>
        <fullName evidence="3">DUF418 domain-containing protein</fullName>
    </submittedName>
</protein>
<feature type="transmembrane region" description="Helical" evidence="1">
    <location>
        <begin position="306"/>
        <end position="323"/>
    </location>
</feature>
<evidence type="ECO:0000313" key="4">
    <source>
        <dbReference type="Proteomes" id="UP001419910"/>
    </source>
</evidence>
<feature type="transmembrane region" description="Helical" evidence="1">
    <location>
        <begin position="344"/>
        <end position="363"/>
    </location>
</feature>
<dbReference type="PANTHER" id="PTHR30590:SF2">
    <property type="entry name" value="INNER MEMBRANE PROTEIN"/>
    <property type="match status" value="1"/>
</dbReference>
<feature type="domain" description="DUF418" evidence="2">
    <location>
        <begin position="250"/>
        <end position="407"/>
    </location>
</feature>
<evidence type="ECO:0000313" key="3">
    <source>
        <dbReference type="EMBL" id="MEN2790435.1"/>
    </source>
</evidence>
<dbReference type="EMBL" id="JBDIME010000009">
    <property type="protein sequence ID" value="MEN2790435.1"/>
    <property type="molecule type" value="Genomic_DNA"/>
</dbReference>
<keyword evidence="1" id="KW-0472">Membrane</keyword>
<feature type="transmembrane region" description="Helical" evidence="1">
    <location>
        <begin position="232"/>
        <end position="255"/>
    </location>
</feature>
<feature type="transmembrane region" description="Helical" evidence="1">
    <location>
        <begin position="18"/>
        <end position="37"/>
    </location>
</feature>
<reference evidence="3 4" key="1">
    <citation type="submission" date="2024-05" db="EMBL/GenBank/DDBJ databases">
        <authorList>
            <person name="Liu Q."/>
            <person name="Xin Y.-H."/>
        </authorList>
    </citation>
    <scope>NUCLEOTIDE SEQUENCE [LARGE SCALE GENOMIC DNA]</scope>
    <source>
        <strain evidence="3 4">CGMCC 1.10181</strain>
    </source>
</reference>
<dbReference type="PANTHER" id="PTHR30590">
    <property type="entry name" value="INNER MEMBRANE PROTEIN"/>
    <property type="match status" value="1"/>
</dbReference>
<dbReference type="Proteomes" id="UP001419910">
    <property type="component" value="Unassembled WGS sequence"/>
</dbReference>
<sequence length="421" mass="46208">MTINEPDVAPSRIATLDVIRGVAVMGILIMNIVAFAMPEPAYGNPAAYGGHRGADLTAWAFNFIFIDGKMRGLFSFLFGASMLLVIDRATAKGENPAQVHFSRMFWLFLFGEAHLILLWWGDILNHYALIGCIAWFFRTLPPYKLVAIAIMLIVVELWMVGGMAYDAHNAVAAIQMAHPSAEALRRHQDFQNSFGMPSASWLRDDLSLHRGPYAALLADSFKKAFPSTGNSLLFVGAETLGYILLGMACLKSGMLTGAWSSTAYRRWIAIGFGVGVPISIALACYIAGSGFALFPVVLGGVTLPTLVRPLMIIGWACLIVLLARRGGALGTRIGAAGRMAFSNYLGTTILCTTLFYGFGFGLYGRLSRAELYLVVFAVWALMLLWSKPWLEHFRYGPLEWLWRSLARLRFQPMRGAALAAD</sequence>
<evidence type="ECO:0000256" key="1">
    <source>
        <dbReference type="SAM" id="Phobius"/>
    </source>
</evidence>
<accession>A0ABU9Y3P9</accession>
<organism evidence="3 4">
    <name type="scientific">Sphingomonas oligophenolica</name>
    <dbReference type="NCBI Taxonomy" id="301154"/>
    <lineage>
        <taxon>Bacteria</taxon>
        <taxon>Pseudomonadati</taxon>
        <taxon>Pseudomonadota</taxon>
        <taxon>Alphaproteobacteria</taxon>
        <taxon>Sphingomonadales</taxon>
        <taxon>Sphingomonadaceae</taxon>
        <taxon>Sphingomonas</taxon>
    </lineage>
</organism>
<dbReference type="Pfam" id="PF04235">
    <property type="entry name" value="DUF418"/>
    <property type="match status" value="1"/>
</dbReference>
<gene>
    <name evidence="3" type="ORF">ABC974_12420</name>
</gene>
<feature type="transmembrane region" description="Helical" evidence="1">
    <location>
        <begin position="73"/>
        <end position="91"/>
    </location>
</feature>
<comment type="caution">
    <text evidence="3">The sequence shown here is derived from an EMBL/GenBank/DDBJ whole genome shotgun (WGS) entry which is preliminary data.</text>
</comment>
<evidence type="ECO:0000259" key="2">
    <source>
        <dbReference type="Pfam" id="PF04235"/>
    </source>
</evidence>
<feature type="transmembrane region" description="Helical" evidence="1">
    <location>
        <begin position="145"/>
        <end position="165"/>
    </location>
</feature>
<dbReference type="InterPro" id="IPR007349">
    <property type="entry name" value="DUF418"/>
</dbReference>
<keyword evidence="1" id="KW-1133">Transmembrane helix</keyword>
<dbReference type="InterPro" id="IPR052529">
    <property type="entry name" value="Bact_Transport_Assoc"/>
</dbReference>
<keyword evidence="4" id="KW-1185">Reference proteome</keyword>
<proteinExistence type="predicted"/>
<feature type="transmembrane region" description="Helical" evidence="1">
    <location>
        <begin position="267"/>
        <end position="294"/>
    </location>
</feature>
<dbReference type="RefSeq" id="WP_343889354.1">
    <property type="nucleotide sequence ID" value="NZ_BAAAEH010000021.1"/>
</dbReference>
<feature type="transmembrane region" description="Helical" evidence="1">
    <location>
        <begin position="369"/>
        <end position="385"/>
    </location>
</feature>